<sequence length="378" mass="43990">MNAPVRSHYQICVRCIMDTTDPDISFDAGGVCNHCRRVDEELVGKKWFPDNGREKLDAIVARIKKDGAGKEYDCVIGLSGGVDSSYLAYVVVRDLGLRPLAIHVDAGWNSEIAVHNIEQIVRKLDIDLYTEVVDWEEVQDLQRAYFRAGVANQDVPQDHVFFSALYEITVKKKIGYFLSGGNFATESILPSAWGYNAVDSTNLNAIHKAFGERPLRSYKRMSFLQNYFLFPYVHRLKRIRPLNYLPYERDAAIAFIEKELGWRNYGDKHHESRWTRWFQAHYLPTKFGFDKRRAHLSSMVMAGEITRDEALRRMEQPLYAPEDLKIDEDFVIKKLNISENEFRSIMASPPRHYSDFKNDEWFYNLKNKIREIVQKVKS</sequence>
<proteinExistence type="predicted"/>
<accession>A0A432V9I5</accession>
<dbReference type="NCBIfam" id="TIGR03573">
    <property type="entry name" value="WbuX"/>
    <property type="match status" value="1"/>
</dbReference>
<gene>
    <name evidence="1" type="ORF">EET67_04215</name>
</gene>
<dbReference type="GO" id="GO:0016740">
    <property type="term" value="F:transferase activity"/>
    <property type="evidence" value="ECO:0007669"/>
    <property type="project" value="UniProtKB-KW"/>
</dbReference>
<dbReference type="SUPFAM" id="SSF52402">
    <property type="entry name" value="Adenine nucleotide alpha hydrolases-like"/>
    <property type="match status" value="1"/>
</dbReference>
<organism evidence="1 2">
    <name type="scientific">Borborobacter arsenicus</name>
    <dbReference type="NCBI Taxonomy" id="1851146"/>
    <lineage>
        <taxon>Bacteria</taxon>
        <taxon>Pseudomonadati</taxon>
        <taxon>Pseudomonadota</taxon>
        <taxon>Alphaproteobacteria</taxon>
        <taxon>Hyphomicrobiales</taxon>
        <taxon>Phyllobacteriaceae</taxon>
        <taxon>Borborobacter</taxon>
    </lineage>
</organism>
<reference evidence="1 2" key="1">
    <citation type="submission" date="2018-11" db="EMBL/GenBank/DDBJ databases">
        <title>Pseudaminobacter arsenicus sp. nov., an arsenic-resistant bacterium isolated from arsenic-rich aquifers.</title>
        <authorList>
            <person name="Mu Y."/>
        </authorList>
    </citation>
    <scope>NUCLEOTIDE SEQUENCE [LARGE SCALE GENOMIC DNA]</scope>
    <source>
        <strain evidence="1 2">CB3</strain>
    </source>
</reference>
<dbReference type="InterPro" id="IPR014729">
    <property type="entry name" value="Rossmann-like_a/b/a_fold"/>
</dbReference>
<dbReference type="InterPro" id="IPR020022">
    <property type="entry name" value="N-acetyl_sugar_amidoTrfase"/>
</dbReference>
<keyword evidence="2" id="KW-1185">Reference proteome</keyword>
<dbReference type="RefSeq" id="WP_128624361.1">
    <property type="nucleotide sequence ID" value="NZ_ML133508.1"/>
</dbReference>
<keyword evidence="1" id="KW-0808">Transferase</keyword>
<dbReference type="AlphaFoldDB" id="A0A432V9I5"/>
<protein>
    <submittedName>
        <fullName evidence="1">N-acetyl sugar amidotransferase</fullName>
    </submittedName>
</protein>
<dbReference type="OrthoDB" id="9765475at2"/>
<dbReference type="CDD" id="cd01996">
    <property type="entry name" value="AANH_WbpG-like"/>
    <property type="match status" value="1"/>
</dbReference>
<evidence type="ECO:0000313" key="1">
    <source>
        <dbReference type="EMBL" id="RUM98858.1"/>
    </source>
</evidence>
<dbReference type="Proteomes" id="UP000281647">
    <property type="component" value="Unassembled WGS sequence"/>
</dbReference>
<evidence type="ECO:0000313" key="2">
    <source>
        <dbReference type="Proteomes" id="UP000281647"/>
    </source>
</evidence>
<name>A0A432V9I5_9HYPH</name>
<comment type="caution">
    <text evidence="1">The sequence shown here is derived from an EMBL/GenBank/DDBJ whole genome shotgun (WGS) entry which is preliminary data.</text>
</comment>
<dbReference type="EMBL" id="RKST01000003">
    <property type="protein sequence ID" value="RUM98858.1"/>
    <property type="molecule type" value="Genomic_DNA"/>
</dbReference>
<dbReference type="Gene3D" id="3.40.50.620">
    <property type="entry name" value="HUPs"/>
    <property type="match status" value="1"/>
</dbReference>